<dbReference type="NCBIfam" id="NF038001">
    <property type="entry name" value="HYExAFE"/>
    <property type="match status" value="1"/>
</dbReference>
<proteinExistence type="predicted"/>
<evidence type="ECO:0000313" key="1">
    <source>
        <dbReference type="EMBL" id="QDU47658.1"/>
    </source>
</evidence>
<protein>
    <submittedName>
        <fullName evidence="1">Uncharacterized protein</fullName>
    </submittedName>
</protein>
<dbReference type="Proteomes" id="UP000319383">
    <property type="component" value="Chromosome"/>
</dbReference>
<dbReference type="RefSeq" id="WP_145380446.1">
    <property type="nucleotide sequence ID" value="NZ_CP036276.1"/>
</dbReference>
<dbReference type="InterPro" id="IPR049797">
    <property type="entry name" value="HYExAFE"/>
</dbReference>
<dbReference type="EMBL" id="CP036276">
    <property type="protein sequence ID" value="QDU47658.1"/>
    <property type="molecule type" value="Genomic_DNA"/>
</dbReference>
<accession>A0A517ZYX4</accession>
<organism evidence="1 2">
    <name type="scientific">Symmachiella dynata</name>
    <dbReference type="NCBI Taxonomy" id="2527995"/>
    <lineage>
        <taxon>Bacteria</taxon>
        <taxon>Pseudomonadati</taxon>
        <taxon>Planctomycetota</taxon>
        <taxon>Planctomycetia</taxon>
        <taxon>Planctomycetales</taxon>
        <taxon>Planctomycetaceae</taxon>
        <taxon>Symmachiella</taxon>
    </lineage>
</organism>
<dbReference type="AlphaFoldDB" id="A0A517ZYX4"/>
<reference evidence="1 2" key="1">
    <citation type="submission" date="2019-02" db="EMBL/GenBank/DDBJ databases">
        <title>Deep-cultivation of Planctomycetes and their phenomic and genomic characterization uncovers novel biology.</title>
        <authorList>
            <person name="Wiegand S."/>
            <person name="Jogler M."/>
            <person name="Boedeker C."/>
            <person name="Pinto D."/>
            <person name="Vollmers J."/>
            <person name="Rivas-Marin E."/>
            <person name="Kohn T."/>
            <person name="Peeters S.H."/>
            <person name="Heuer A."/>
            <person name="Rast P."/>
            <person name="Oberbeckmann S."/>
            <person name="Bunk B."/>
            <person name="Jeske O."/>
            <person name="Meyerdierks A."/>
            <person name="Storesund J.E."/>
            <person name="Kallscheuer N."/>
            <person name="Luecker S."/>
            <person name="Lage O.M."/>
            <person name="Pohl T."/>
            <person name="Merkel B.J."/>
            <person name="Hornburger P."/>
            <person name="Mueller R.-W."/>
            <person name="Bruemmer F."/>
            <person name="Labrenz M."/>
            <person name="Spormann A.M."/>
            <person name="Op den Camp H."/>
            <person name="Overmann J."/>
            <person name="Amann R."/>
            <person name="Jetten M.S.M."/>
            <person name="Mascher T."/>
            <person name="Medema M.H."/>
            <person name="Devos D.P."/>
            <person name="Kaster A.-K."/>
            <person name="Ovreas L."/>
            <person name="Rohde M."/>
            <person name="Galperin M.Y."/>
            <person name="Jogler C."/>
        </authorList>
    </citation>
    <scope>NUCLEOTIDE SEQUENCE [LARGE SCALE GENOMIC DNA]</scope>
    <source>
        <strain evidence="1 2">Mal52</strain>
    </source>
</reference>
<name>A0A517ZYX4_9PLAN</name>
<sequence>MGLRCNHYDVAFEEFLRGRKTPYVFVDERRRALLEGASLKSMDFIVYSPGETNLLVDVKGRRFPSGQQIHGHKWENWTGAEDVPALLQWQEVFGAGFRGLLAFAYHIVHEKHCRHFDELFEFRGRRYAFFGVWADAYLEVMKTRSAGWDTVCLPSREFRRLRVPLGELL</sequence>
<dbReference type="KEGG" id="sdyn:Mal52_61930"/>
<gene>
    <name evidence="1" type="ORF">Mal52_61930</name>
</gene>
<evidence type="ECO:0000313" key="2">
    <source>
        <dbReference type="Proteomes" id="UP000319383"/>
    </source>
</evidence>
<keyword evidence="2" id="KW-1185">Reference proteome</keyword>